<feature type="compositionally biased region" description="Polar residues" evidence="1">
    <location>
        <begin position="276"/>
        <end position="289"/>
    </location>
</feature>
<feature type="region of interest" description="Disordered" evidence="1">
    <location>
        <begin position="136"/>
        <end position="205"/>
    </location>
</feature>
<evidence type="ECO:0000256" key="2">
    <source>
        <dbReference type="SAM" id="Phobius"/>
    </source>
</evidence>
<keyword evidence="2" id="KW-0472">Membrane</keyword>
<proteinExistence type="predicted"/>
<feature type="compositionally biased region" description="Polar residues" evidence="1">
    <location>
        <begin position="191"/>
        <end position="200"/>
    </location>
</feature>
<evidence type="ECO:0000256" key="1">
    <source>
        <dbReference type="SAM" id="MobiDB-lite"/>
    </source>
</evidence>
<sequence>MAGTKLTPIMDKDQDNSNLQPNAESSSTEVNTPPQEKDPLVSEQPIEPDKEDRINKDSSVEEKDPREKGWLLFLALLITLGIGFYFYTHKQGDDFFTTLPENLKKLFLTAPKIKNPLDNEFKKTPFEPTQEVAKKIEGASSPDTQPKEMSAKSPEEIEEEEITKEFERSSPSTQRKEMPTKSPGEIVEPTQGPNPFNKTTNENEKTIDLLRDEIQSLKSELKEKSSTLQNFRIKRPHISGGFLAEESEGTAQQEEGESTSETKTLPIISSPAKTEPLTQQNHPQKISPQRSKEVQAYLDFIENTGRKFIELIKEGWARSQALIIDFRGNYLKRY</sequence>
<feature type="compositionally biased region" description="Basic and acidic residues" evidence="1">
    <location>
        <begin position="145"/>
        <end position="155"/>
    </location>
</feature>
<evidence type="ECO:0000313" key="3">
    <source>
        <dbReference type="EMBL" id="SVA85665.1"/>
    </source>
</evidence>
<feature type="compositionally biased region" description="Basic and acidic residues" evidence="1">
    <location>
        <begin position="163"/>
        <end position="179"/>
    </location>
</feature>
<feature type="compositionally biased region" description="Basic and acidic residues" evidence="1">
    <location>
        <begin position="47"/>
        <end position="62"/>
    </location>
</feature>
<name>A0A381Z8P3_9ZZZZ</name>
<keyword evidence="2" id="KW-0812">Transmembrane</keyword>
<feature type="compositionally biased region" description="Polar residues" evidence="1">
    <location>
        <begin position="249"/>
        <end position="263"/>
    </location>
</feature>
<protein>
    <submittedName>
        <fullName evidence="3">Uncharacterized protein</fullName>
    </submittedName>
</protein>
<dbReference type="AlphaFoldDB" id="A0A381Z8P3"/>
<feature type="region of interest" description="Disordered" evidence="1">
    <location>
        <begin position="240"/>
        <end position="291"/>
    </location>
</feature>
<dbReference type="EMBL" id="UINC01020391">
    <property type="protein sequence ID" value="SVA85665.1"/>
    <property type="molecule type" value="Genomic_DNA"/>
</dbReference>
<feature type="transmembrane region" description="Helical" evidence="2">
    <location>
        <begin position="69"/>
        <end position="87"/>
    </location>
</feature>
<reference evidence="3" key="1">
    <citation type="submission" date="2018-05" db="EMBL/GenBank/DDBJ databases">
        <authorList>
            <person name="Lanie J.A."/>
            <person name="Ng W.-L."/>
            <person name="Kazmierczak K.M."/>
            <person name="Andrzejewski T.M."/>
            <person name="Davidsen T.M."/>
            <person name="Wayne K.J."/>
            <person name="Tettelin H."/>
            <person name="Glass J.I."/>
            <person name="Rusch D."/>
            <person name="Podicherti R."/>
            <person name="Tsui H.-C.T."/>
            <person name="Winkler M.E."/>
        </authorList>
    </citation>
    <scope>NUCLEOTIDE SEQUENCE</scope>
</reference>
<feature type="compositionally biased region" description="Polar residues" evidence="1">
    <location>
        <begin position="16"/>
        <end position="34"/>
    </location>
</feature>
<keyword evidence="2" id="KW-1133">Transmembrane helix</keyword>
<feature type="region of interest" description="Disordered" evidence="1">
    <location>
        <begin position="1"/>
        <end position="62"/>
    </location>
</feature>
<accession>A0A381Z8P3</accession>
<gene>
    <name evidence="3" type="ORF">METZ01_LOCUS138519</name>
</gene>
<organism evidence="3">
    <name type="scientific">marine metagenome</name>
    <dbReference type="NCBI Taxonomy" id="408172"/>
    <lineage>
        <taxon>unclassified sequences</taxon>
        <taxon>metagenomes</taxon>
        <taxon>ecological metagenomes</taxon>
    </lineage>
</organism>